<dbReference type="EMBL" id="KZ819678">
    <property type="protein sequence ID" value="PWN24898.1"/>
    <property type="molecule type" value="Genomic_DNA"/>
</dbReference>
<accession>A0A316UJ53</accession>
<evidence type="ECO:0000313" key="2">
    <source>
        <dbReference type="EMBL" id="PWN24898.1"/>
    </source>
</evidence>
<reference evidence="2 3" key="1">
    <citation type="journal article" date="2018" name="Mol. Biol. Evol.">
        <title>Broad Genomic Sampling Reveals a Smut Pathogenic Ancestry of the Fungal Clade Ustilaginomycotina.</title>
        <authorList>
            <person name="Kijpornyongpan T."/>
            <person name="Mondo S.J."/>
            <person name="Barry K."/>
            <person name="Sandor L."/>
            <person name="Lee J."/>
            <person name="Lipzen A."/>
            <person name="Pangilinan J."/>
            <person name="LaButti K."/>
            <person name="Hainaut M."/>
            <person name="Henrissat B."/>
            <person name="Grigoriev I.V."/>
            <person name="Spatafora J.W."/>
            <person name="Aime M.C."/>
        </authorList>
    </citation>
    <scope>NUCLEOTIDE SEQUENCE [LARGE SCALE GENOMIC DNA]</scope>
    <source>
        <strain evidence="2 3">MCA 5214</strain>
    </source>
</reference>
<dbReference type="Proteomes" id="UP000245884">
    <property type="component" value="Unassembled WGS sequence"/>
</dbReference>
<name>A0A316UJ53_9BASI</name>
<dbReference type="RefSeq" id="XP_025359510.1">
    <property type="nucleotide sequence ID" value="XM_025508525.1"/>
</dbReference>
<gene>
    <name evidence="2" type="ORF">BDZ90DRAFT_262754</name>
</gene>
<evidence type="ECO:0000256" key="1">
    <source>
        <dbReference type="SAM" id="SignalP"/>
    </source>
</evidence>
<organism evidence="2 3">
    <name type="scientific">Jaminaea rosea</name>
    <dbReference type="NCBI Taxonomy" id="1569628"/>
    <lineage>
        <taxon>Eukaryota</taxon>
        <taxon>Fungi</taxon>
        <taxon>Dikarya</taxon>
        <taxon>Basidiomycota</taxon>
        <taxon>Ustilaginomycotina</taxon>
        <taxon>Exobasidiomycetes</taxon>
        <taxon>Microstromatales</taxon>
        <taxon>Microstromatales incertae sedis</taxon>
        <taxon>Jaminaea</taxon>
    </lineage>
</organism>
<evidence type="ECO:0000313" key="3">
    <source>
        <dbReference type="Proteomes" id="UP000245884"/>
    </source>
</evidence>
<feature type="chain" id="PRO_5016395581" evidence="1">
    <location>
        <begin position="26"/>
        <end position="138"/>
    </location>
</feature>
<dbReference type="AlphaFoldDB" id="A0A316UJ53"/>
<feature type="signal peptide" evidence="1">
    <location>
        <begin position="1"/>
        <end position="25"/>
    </location>
</feature>
<keyword evidence="1" id="KW-0732">Signal</keyword>
<sequence>MLANIQQRIATLLLLMVATTSAVAADQVIVGSCYGARACSQPPSGPYGFPVRSSPNQPGPLTLAAGCQSFHPANTPGLFTIEVCDEEGCDGNCKTLKADEASDACYTPPARDGSVASLCLTWERKGGKQKIIMMRELD</sequence>
<keyword evidence="3" id="KW-1185">Reference proteome</keyword>
<protein>
    <submittedName>
        <fullName evidence="2">Uncharacterized protein</fullName>
    </submittedName>
</protein>
<proteinExistence type="predicted"/>
<dbReference type="GeneID" id="37030348"/>